<proteinExistence type="predicted"/>
<gene>
    <name evidence="3" type="ORF">LHEJCM1062_22390</name>
</gene>
<protein>
    <recommendedName>
        <fullName evidence="2">HTH-like domain-containing protein</fullName>
    </recommendedName>
</protein>
<dbReference type="AlphaFoldDB" id="A0AAV4E9F3"/>
<dbReference type="Proteomes" id="UP000630086">
    <property type="component" value="Unassembled WGS sequence"/>
</dbReference>
<keyword evidence="1" id="KW-0175">Coiled coil</keyword>
<dbReference type="EMBL" id="BLYV01000459">
    <property type="protein sequence ID" value="GFP14367.1"/>
    <property type="molecule type" value="Genomic_DNA"/>
</dbReference>
<dbReference type="Pfam" id="PF13276">
    <property type="entry name" value="HTH_21"/>
    <property type="match status" value="1"/>
</dbReference>
<dbReference type="InterPro" id="IPR025948">
    <property type="entry name" value="HTH-like_dom"/>
</dbReference>
<feature type="domain" description="HTH-like" evidence="2">
    <location>
        <begin position="99"/>
        <end position="148"/>
    </location>
</feature>
<comment type="caution">
    <text evidence="3">The sequence shown here is derived from an EMBL/GenBank/DDBJ whole genome shotgun (WGS) entry which is preliminary data.</text>
</comment>
<reference evidence="3" key="1">
    <citation type="submission" date="2020-07" db="EMBL/GenBank/DDBJ databases">
        <title>Draft genome sequence of Lactobacillus helveticus strain JCM 1062.</title>
        <authorList>
            <person name="Endo A."/>
            <person name="Maeno S."/>
            <person name="Kido Y."/>
        </authorList>
    </citation>
    <scope>NUCLEOTIDE SEQUENCE</scope>
    <source>
        <strain evidence="3">JCM 1062</strain>
    </source>
</reference>
<feature type="coiled-coil region" evidence="1">
    <location>
        <begin position="2"/>
        <end position="29"/>
    </location>
</feature>
<evidence type="ECO:0000313" key="3">
    <source>
        <dbReference type="EMBL" id="GFP14367.1"/>
    </source>
</evidence>
<evidence type="ECO:0000256" key="1">
    <source>
        <dbReference type="SAM" id="Coils"/>
    </source>
</evidence>
<name>A0AAV4E9F3_LACHE</name>
<evidence type="ECO:0000259" key="2">
    <source>
        <dbReference type="Pfam" id="PF13276"/>
    </source>
</evidence>
<accession>A0AAV4E9F3</accession>
<organism evidence="3 4">
    <name type="scientific">Lactobacillus helveticus</name>
    <name type="common">Lactobacillus suntoryeus</name>
    <dbReference type="NCBI Taxonomy" id="1587"/>
    <lineage>
        <taxon>Bacteria</taxon>
        <taxon>Bacillati</taxon>
        <taxon>Bacillota</taxon>
        <taxon>Bacilli</taxon>
        <taxon>Lactobacillales</taxon>
        <taxon>Lactobacillaceae</taxon>
        <taxon>Lactobacillus</taxon>
    </lineage>
</organism>
<sequence length="161" mass="18831">MVKESQKSRKELEKEIQKLKEENLRLRIVNEYVKKTEGLGSGKRSEEIAKAITDLRHEFKVSLDYVLEAIAEHPELPIIARSSYYKIIKRKPKKPKRPKLIAKIKEIFNHHQGLYGYRRAALQLIKEGWNITEKTVRYWMHKLALDAISANTRAIKALLAK</sequence>
<evidence type="ECO:0000313" key="4">
    <source>
        <dbReference type="Proteomes" id="UP000630086"/>
    </source>
</evidence>